<evidence type="ECO:0000313" key="3">
    <source>
        <dbReference type="Proteomes" id="UP000198953"/>
    </source>
</evidence>
<dbReference type="InterPro" id="IPR010982">
    <property type="entry name" value="Lambda_DNA-bd_dom_sf"/>
</dbReference>
<dbReference type="Gene3D" id="1.10.260.40">
    <property type="entry name" value="lambda repressor-like DNA-binding domains"/>
    <property type="match status" value="1"/>
</dbReference>
<gene>
    <name evidence="2" type="ORF">SAMN05660976_05280</name>
</gene>
<dbReference type="AlphaFoldDB" id="A0A1H7YXC0"/>
<dbReference type="EMBL" id="FOBF01000014">
    <property type="protein sequence ID" value="SEM49799.1"/>
    <property type="molecule type" value="Genomic_DNA"/>
</dbReference>
<dbReference type="GO" id="GO:0003677">
    <property type="term" value="F:DNA binding"/>
    <property type="evidence" value="ECO:0007669"/>
    <property type="project" value="InterPro"/>
</dbReference>
<feature type="region of interest" description="Disordered" evidence="1">
    <location>
        <begin position="85"/>
        <end position="105"/>
    </location>
</feature>
<accession>A0A1H7YXC0</accession>
<dbReference type="STRING" id="46177.SAMN05660976_05280"/>
<keyword evidence="3" id="KW-1185">Reference proteome</keyword>
<sequence length="178" mass="20226">MHAVLVTTKTGDWQRLGRYVRERRELLRLTQQDVTSRGGPSIATIRNIEAASRDSYRGLTYSQLENALGWEHGSVDEILRGGEPALTQATTPDRPAGPPQPAPRAHRATLGDVLVERGLARPDQLGLSDQIEDDPLVKEILEATEFDDDFKNRWLLAYAQMRRQIFEDVRQQKKKPRE</sequence>
<proteinExistence type="predicted"/>
<name>A0A1H7YXC0_9ACTN</name>
<dbReference type="SUPFAM" id="SSF47413">
    <property type="entry name" value="lambda repressor-like DNA-binding domains"/>
    <property type="match status" value="1"/>
</dbReference>
<protein>
    <recommendedName>
        <fullName evidence="4">Helix-turn-helix domain-containing protein</fullName>
    </recommendedName>
</protein>
<reference evidence="2 3" key="1">
    <citation type="submission" date="2016-10" db="EMBL/GenBank/DDBJ databases">
        <authorList>
            <person name="de Groot N.N."/>
        </authorList>
    </citation>
    <scope>NUCLEOTIDE SEQUENCE [LARGE SCALE GENOMIC DNA]</scope>
    <source>
        <strain evidence="2 3">DSM 43357</strain>
    </source>
</reference>
<evidence type="ECO:0000256" key="1">
    <source>
        <dbReference type="SAM" id="MobiDB-lite"/>
    </source>
</evidence>
<evidence type="ECO:0000313" key="2">
    <source>
        <dbReference type="EMBL" id="SEM49799.1"/>
    </source>
</evidence>
<organism evidence="2 3">
    <name type="scientific">Nonomuraea pusilla</name>
    <dbReference type="NCBI Taxonomy" id="46177"/>
    <lineage>
        <taxon>Bacteria</taxon>
        <taxon>Bacillati</taxon>
        <taxon>Actinomycetota</taxon>
        <taxon>Actinomycetes</taxon>
        <taxon>Streptosporangiales</taxon>
        <taxon>Streptosporangiaceae</taxon>
        <taxon>Nonomuraea</taxon>
    </lineage>
</organism>
<dbReference type="Proteomes" id="UP000198953">
    <property type="component" value="Unassembled WGS sequence"/>
</dbReference>
<evidence type="ECO:0008006" key="4">
    <source>
        <dbReference type="Google" id="ProtNLM"/>
    </source>
</evidence>